<proteinExistence type="inferred from homology"/>
<evidence type="ECO:0000259" key="9">
    <source>
        <dbReference type="Pfam" id="PF00082"/>
    </source>
</evidence>
<evidence type="ECO:0000256" key="5">
    <source>
        <dbReference type="PROSITE-ProRule" id="PRU01240"/>
    </source>
</evidence>
<organism evidence="10">
    <name type="scientific">Caldilineaceae bacterium SB0664_bin_27</name>
    <dbReference type="NCBI Taxonomy" id="2605260"/>
    <lineage>
        <taxon>Bacteria</taxon>
        <taxon>Bacillati</taxon>
        <taxon>Chloroflexota</taxon>
        <taxon>Caldilineae</taxon>
        <taxon>Caldilineales</taxon>
        <taxon>Caldilineaceae</taxon>
    </lineage>
</organism>
<dbReference type="PROSITE" id="PS00136">
    <property type="entry name" value="SUBTILASE_ASP"/>
    <property type="match status" value="1"/>
</dbReference>
<dbReference type="PROSITE" id="PS00138">
    <property type="entry name" value="SUBTILASE_SER"/>
    <property type="match status" value="1"/>
</dbReference>
<evidence type="ECO:0000313" key="10">
    <source>
        <dbReference type="EMBL" id="MXY92199.1"/>
    </source>
</evidence>
<keyword evidence="8" id="KW-1133">Transmembrane helix</keyword>
<feature type="region of interest" description="Disordered" evidence="7">
    <location>
        <begin position="530"/>
        <end position="564"/>
    </location>
</feature>
<dbReference type="InterPro" id="IPR000209">
    <property type="entry name" value="Peptidase_S8/S53_dom"/>
</dbReference>
<evidence type="ECO:0000256" key="2">
    <source>
        <dbReference type="ARBA" id="ARBA00022670"/>
    </source>
</evidence>
<dbReference type="InterPro" id="IPR015500">
    <property type="entry name" value="Peptidase_S8_subtilisin-rel"/>
</dbReference>
<dbReference type="GO" id="GO:0004252">
    <property type="term" value="F:serine-type endopeptidase activity"/>
    <property type="evidence" value="ECO:0007669"/>
    <property type="project" value="UniProtKB-UniRule"/>
</dbReference>
<dbReference type="InterPro" id="IPR023827">
    <property type="entry name" value="Peptidase_S8_Asp-AS"/>
</dbReference>
<feature type="region of interest" description="Disordered" evidence="7">
    <location>
        <begin position="206"/>
        <end position="231"/>
    </location>
</feature>
<evidence type="ECO:0000256" key="3">
    <source>
        <dbReference type="ARBA" id="ARBA00022801"/>
    </source>
</evidence>
<feature type="active site" description="Charge relay system" evidence="5">
    <location>
        <position position="296"/>
    </location>
</feature>
<evidence type="ECO:0000256" key="7">
    <source>
        <dbReference type="SAM" id="MobiDB-lite"/>
    </source>
</evidence>
<comment type="similarity">
    <text evidence="1 5 6">Belongs to the peptidase S8 family.</text>
</comment>
<name>A0A6B0YQG8_9CHLR</name>
<dbReference type="InterPro" id="IPR050131">
    <property type="entry name" value="Peptidase_S8_subtilisin-like"/>
</dbReference>
<feature type="compositionally biased region" description="Polar residues" evidence="7">
    <location>
        <begin position="8"/>
        <end position="19"/>
    </location>
</feature>
<keyword evidence="8" id="KW-0812">Transmembrane</keyword>
<reference evidence="10" key="1">
    <citation type="submission" date="2019-09" db="EMBL/GenBank/DDBJ databases">
        <title>Characterisation of the sponge microbiome using genome-centric metagenomics.</title>
        <authorList>
            <person name="Engelberts J.P."/>
            <person name="Robbins S.J."/>
            <person name="De Goeij J.M."/>
            <person name="Aranda M."/>
            <person name="Bell S.C."/>
            <person name="Webster N.S."/>
        </authorList>
    </citation>
    <scope>NUCLEOTIDE SEQUENCE</scope>
    <source>
        <strain evidence="10">SB0664_bin_27</strain>
    </source>
</reference>
<keyword evidence="8" id="KW-0472">Membrane</keyword>
<dbReference type="PANTHER" id="PTHR43806">
    <property type="entry name" value="PEPTIDASE S8"/>
    <property type="match status" value="1"/>
</dbReference>
<evidence type="ECO:0000256" key="8">
    <source>
        <dbReference type="SAM" id="Phobius"/>
    </source>
</evidence>
<feature type="compositionally biased region" description="Low complexity" evidence="7">
    <location>
        <begin position="530"/>
        <end position="549"/>
    </location>
</feature>
<feature type="active site" description="Charge relay system" evidence="5">
    <location>
        <position position="263"/>
    </location>
</feature>
<evidence type="ECO:0000256" key="1">
    <source>
        <dbReference type="ARBA" id="ARBA00011073"/>
    </source>
</evidence>
<feature type="domain" description="Peptidase S8/S53" evidence="9">
    <location>
        <begin position="254"/>
        <end position="502"/>
    </location>
</feature>
<accession>A0A6B0YQG8</accession>
<feature type="active site" description="Charge relay system" evidence="5">
    <location>
        <position position="454"/>
    </location>
</feature>
<dbReference type="Pfam" id="PF00082">
    <property type="entry name" value="Peptidase_S8"/>
    <property type="match status" value="1"/>
</dbReference>
<dbReference type="PANTHER" id="PTHR43806:SF11">
    <property type="entry name" value="CEREVISIN-RELATED"/>
    <property type="match status" value="1"/>
</dbReference>
<feature type="transmembrane region" description="Helical" evidence="8">
    <location>
        <begin position="89"/>
        <end position="109"/>
    </location>
</feature>
<dbReference type="InterPro" id="IPR036852">
    <property type="entry name" value="Peptidase_S8/S53_dom_sf"/>
</dbReference>
<dbReference type="PRINTS" id="PR00723">
    <property type="entry name" value="SUBTILISIN"/>
</dbReference>
<sequence>MVYDTGGSVKTHTPSTPTTCGRGACPRNDVDEISRYDIIVVAHRTFLRVSQALPKHRPSASIFNQSVPGSLSALRCCLSMVTSSRFRSVVVSLILILLLALLASCAGRLRSPRLIGEKETFATGRILIKFNAGSSSVSMTESAKKFDLRPSSVSCGSVHIHSVRPGTELAAAEVFALDPAVDYAEPDFLIFAAADAGPVAAAGRVLDERSDERGDRQSTFQSTDDAGTPDDPLFNKQWALTKIEAESAWKVATGSNVTIAVIDSGVDLDHPELALRVVEGYDFVNDDSEADDDYGHGTLVAGVAAAAANNGAGIAGLAWNARIMPVKVLDEQGQGVSSNLTCALYWAADRGADIINISIISFGPSFGMQSAINYAANEGAMIFSAAGNLFEEGNPVTYPAAHDNVIAVAATDKDDAHAWFSSAGAFVDIAAPGVGIYSPFPPTHDEYRSVYGTSLATPHGAGLAALVLSAVPSLTSEEVETVIQQSAVDLGDTGKDDKFGHGRIDASAAISLTLSSLPVHLLLPGVNAPVPTETPTATPAPDAEATSTPTPAPSPTPVPSLQRS</sequence>
<protein>
    <submittedName>
        <fullName evidence="10">S8 family serine peptidase</fullName>
    </submittedName>
</protein>
<gene>
    <name evidence="10" type="ORF">F4Y42_01990</name>
</gene>
<keyword evidence="3 5" id="KW-0378">Hydrolase</keyword>
<keyword evidence="4 5" id="KW-0720">Serine protease</keyword>
<dbReference type="EMBL" id="VXRG01000021">
    <property type="protein sequence ID" value="MXY92199.1"/>
    <property type="molecule type" value="Genomic_DNA"/>
</dbReference>
<dbReference type="SUPFAM" id="SSF52743">
    <property type="entry name" value="Subtilisin-like"/>
    <property type="match status" value="1"/>
</dbReference>
<comment type="caution">
    <text evidence="10">The sequence shown here is derived from an EMBL/GenBank/DDBJ whole genome shotgun (WGS) entry which is preliminary data.</text>
</comment>
<feature type="region of interest" description="Disordered" evidence="7">
    <location>
        <begin position="1"/>
        <end position="21"/>
    </location>
</feature>
<dbReference type="Gene3D" id="3.40.50.200">
    <property type="entry name" value="Peptidase S8/S53 domain"/>
    <property type="match status" value="1"/>
</dbReference>
<dbReference type="PROSITE" id="PS51892">
    <property type="entry name" value="SUBTILASE"/>
    <property type="match status" value="1"/>
</dbReference>
<dbReference type="AlphaFoldDB" id="A0A6B0YQG8"/>
<dbReference type="InterPro" id="IPR023828">
    <property type="entry name" value="Peptidase_S8_Ser-AS"/>
</dbReference>
<dbReference type="PROSITE" id="PS00137">
    <property type="entry name" value="SUBTILASE_HIS"/>
    <property type="match status" value="1"/>
</dbReference>
<dbReference type="InterPro" id="IPR022398">
    <property type="entry name" value="Peptidase_S8_His-AS"/>
</dbReference>
<evidence type="ECO:0000256" key="4">
    <source>
        <dbReference type="ARBA" id="ARBA00022825"/>
    </source>
</evidence>
<keyword evidence="2 5" id="KW-0645">Protease</keyword>
<evidence type="ECO:0000256" key="6">
    <source>
        <dbReference type="RuleBase" id="RU003355"/>
    </source>
</evidence>
<feature type="compositionally biased region" description="Basic and acidic residues" evidence="7">
    <location>
        <begin position="206"/>
        <end position="216"/>
    </location>
</feature>
<dbReference type="GO" id="GO:0006508">
    <property type="term" value="P:proteolysis"/>
    <property type="evidence" value="ECO:0007669"/>
    <property type="project" value="UniProtKB-KW"/>
</dbReference>